<evidence type="ECO:0000313" key="2">
    <source>
        <dbReference type="Proteomes" id="UP000295142"/>
    </source>
</evidence>
<evidence type="ECO:0000313" key="1">
    <source>
        <dbReference type="EMBL" id="TCO69093.1"/>
    </source>
</evidence>
<comment type="caution">
    <text evidence="1">The sequence shown here is derived from an EMBL/GenBank/DDBJ whole genome shotgun (WGS) entry which is preliminary data.</text>
</comment>
<dbReference type="Proteomes" id="UP000295142">
    <property type="component" value="Unassembled WGS sequence"/>
</dbReference>
<dbReference type="SUPFAM" id="SSF52540">
    <property type="entry name" value="P-loop containing nucleoside triphosphate hydrolases"/>
    <property type="match status" value="1"/>
</dbReference>
<keyword evidence="2" id="KW-1185">Reference proteome</keyword>
<reference evidence="1 2" key="1">
    <citation type="submission" date="2019-03" db="EMBL/GenBank/DDBJ databases">
        <title>Genomic Encyclopedia of Type Strains, Phase IV (KMG-IV): sequencing the most valuable type-strain genomes for metagenomic binning, comparative biology and taxonomic classification.</title>
        <authorList>
            <person name="Goeker M."/>
        </authorList>
    </citation>
    <scope>NUCLEOTIDE SEQUENCE [LARGE SCALE GENOMIC DNA]</scope>
    <source>
        <strain evidence="1 2">DSM 4868</strain>
    </source>
</reference>
<protein>
    <submittedName>
        <fullName evidence="1">Protein ImuA</fullName>
    </submittedName>
</protein>
<dbReference type="AlphaFoldDB" id="A0A4R2K707"/>
<sequence length="211" mass="22790">MRPDPFHLRPARMHEAEGSGRRAFAVFQAARHPGPLVWILPAHAPQMPMLPGLPPGIASRLHLLRPKGEIDLMWATEESLRAAPVGLVIAEPEKPLSLIAGRRLQLAAEAGQTTGLMLIREGAGSNAAETRWRCEPLATDAADSTLHRWSLIKNKKGTIGLRTLHWDGTSAAFDLVSTAGERHEPAPPPRPGAVRADLAFGQCRPPALPDP</sequence>
<dbReference type="Gene3D" id="3.40.50.300">
    <property type="entry name" value="P-loop containing nucleotide triphosphate hydrolases"/>
    <property type="match status" value="1"/>
</dbReference>
<proteinExistence type="predicted"/>
<name>A0A4R2K707_9RHOB</name>
<gene>
    <name evidence="1" type="ORF">EV655_1187</name>
</gene>
<accession>A0A4R2K707</accession>
<organism evidence="1 2">
    <name type="scientific">Rhodovulum euryhalinum</name>
    <dbReference type="NCBI Taxonomy" id="35805"/>
    <lineage>
        <taxon>Bacteria</taxon>
        <taxon>Pseudomonadati</taxon>
        <taxon>Pseudomonadota</taxon>
        <taxon>Alphaproteobacteria</taxon>
        <taxon>Rhodobacterales</taxon>
        <taxon>Paracoccaceae</taxon>
        <taxon>Rhodovulum</taxon>
    </lineage>
</organism>
<dbReference type="EMBL" id="SLWW01000018">
    <property type="protein sequence ID" value="TCO69093.1"/>
    <property type="molecule type" value="Genomic_DNA"/>
</dbReference>
<dbReference type="InterPro" id="IPR027417">
    <property type="entry name" value="P-loop_NTPase"/>
</dbReference>